<dbReference type="PANTHER" id="PTHR23513">
    <property type="entry name" value="INTEGRAL MEMBRANE EFFLUX PROTEIN-RELATED"/>
    <property type="match status" value="1"/>
</dbReference>
<proteinExistence type="predicted"/>
<protein>
    <submittedName>
        <fullName evidence="8">MFS transporter</fullName>
    </submittedName>
</protein>
<comment type="caution">
    <text evidence="8">The sequence shown here is derived from an EMBL/GenBank/DDBJ whole genome shotgun (WGS) entry which is preliminary data.</text>
</comment>
<gene>
    <name evidence="8" type="ORF">GCM10022226_74420</name>
</gene>
<feature type="transmembrane region" description="Helical" evidence="7">
    <location>
        <begin position="287"/>
        <end position="307"/>
    </location>
</feature>
<feature type="transmembrane region" description="Helical" evidence="7">
    <location>
        <begin position="258"/>
        <end position="280"/>
    </location>
</feature>
<evidence type="ECO:0000313" key="8">
    <source>
        <dbReference type="EMBL" id="GAA3841061.1"/>
    </source>
</evidence>
<feature type="transmembrane region" description="Helical" evidence="7">
    <location>
        <begin position="103"/>
        <end position="125"/>
    </location>
</feature>
<evidence type="ECO:0000256" key="1">
    <source>
        <dbReference type="ARBA" id="ARBA00004429"/>
    </source>
</evidence>
<evidence type="ECO:0000313" key="9">
    <source>
        <dbReference type="Proteomes" id="UP001500888"/>
    </source>
</evidence>
<feature type="transmembrane region" description="Helical" evidence="7">
    <location>
        <begin position="346"/>
        <end position="368"/>
    </location>
</feature>
<keyword evidence="6 7" id="KW-0472">Membrane</keyword>
<dbReference type="Gene3D" id="1.20.1250.20">
    <property type="entry name" value="MFS general substrate transporter like domains"/>
    <property type="match status" value="1"/>
</dbReference>
<evidence type="ECO:0000256" key="4">
    <source>
        <dbReference type="ARBA" id="ARBA00022692"/>
    </source>
</evidence>
<organism evidence="8 9">
    <name type="scientific">Sphaerisporangium flaviroseum</name>
    <dbReference type="NCBI Taxonomy" id="509199"/>
    <lineage>
        <taxon>Bacteria</taxon>
        <taxon>Bacillati</taxon>
        <taxon>Actinomycetota</taxon>
        <taxon>Actinomycetes</taxon>
        <taxon>Streptosporangiales</taxon>
        <taxon>Streptosporangiaceae</taxon>
        <taxon>Sphaerisporangium</taxon>
    </lineage>
</organism>
<evidence type="ECO:0000256" key="2">
    <source>
        <dbReference type="ARBA" id="ARBA00022448"/>
    </source>
</evidence>
<dbReference type="Proteomes" id="UP001500888">
    <property type="component" value="Unassembled WGS sequence"/>
</dbReference>
<name>A0ABP7JD78_9ACTN</name>
<accession>A0ABP7JD78</accession>
<keyword evidence="2" id="KW-0813">Transport</keyword>
<dbReference type="InterPro" id="IPR036259">
    <property type="entry name" value="MFS_trans_sf"/>
</dbReference>
<evidence type="ECO:0000256" key="7">
    <source>
        <dbReference type="SAM" id="Phobius"/>
    </source>
</evidence>
<feature type="transmembrane region" description="Helical" evidence="7">
    <location>
        <begin position="172"/>
        <end position="194"/>
    </location>
</feature>
<dbReference type="EMBL" id="BAAAZR010000049">
    <property type="protein sequence ID" value="GAA3841061.1"/>
    <property type="molecule type" value="Genomic_DNA"/>
</dbReference>
<feature type="transmembrane region" description="Helical" evidence="7">
    <location>
        <begin position="313"/>
        <end position="334"/>
    </location>
</feature>
<comment type="subcellular location">
    <subcellularLocation>
        <location evidence="1">Cell inner membrane</location>
        <topology evidence="1">Multi-pass membrane protein</topology>
    </subcellularLocation>
</comment>
<dbReference type="InterPro" id="IPR011701">
    <property type="entry name" value="MFS"/>
</dbReference>
<keyword evidence="4 7" id="KW-0812">Transmembrane</keyword>
<reference evidence="9" key="1">
    <citation type="journal article" date="2019" name="Int. J. Syst. Evol. Microbiol.">
        <title>The Global Catalogue of Microorganisms (GCM) 10K type strain sequencing project: providing services to taxonomists for standard genome sequencing and annotation.</title>
        <authorList>
            <consortium name="The Broad Institute Genomics Platform"/>
            <consortium name="The Broad Institute Genome Sequencing Center for Infectious Disease"/>
            <person name="Wu L."/>
            <person name="Ma J."/>
        </authorList>
    </citation>
    <scope>NUCLEOTIDE SEQUENCE [LARGE SCALE GENOMIC DNA]</scope>
    <source>
        <strain evidence="9">JCM 16908</strain>
    </source>
</reference>
<keyword evidence="9" id="KW-1185">Reference proteome</keyword>
<feature type="transmembrane region" description="Helical" evidence="7">
    <location>
        <begin position="146"/>
        <end position="166"/>
    </location>
</feature>
<feature type="transmembrane region" description="Helical" evidence="7">
    <location>
        <begin position="223"/>
        <end position="246"/>
    </location>
</feature>
<dbReference type="SUPFAM" id="SSF103473">
    <property type="entry name" value="MFS general substrate transporter"/>
    <property type="match status" value="1"/>
</dbReference>
<feature type="transmembrane region" description="Helical" evidence="7">
    <location>
        <begin position="374"/>
        <end position="394"/>
    </location>
</feature>
<feature type="transmembrane region" description="Helical" evidence="7">
    <location>
        <begin position="76"/>
        <end position="97"/>
    </location>
</feature>
<evidence type="ECO:0000256" key="5">
    <source>
        <dbReference type="ARBA" id="ARBA00022989"/>
    </source>
</evidence>
<feature type="transmembrane region" description="Helical" evidence="7">
    <location>
        <begin position="30"/>
        <end position="55"/>
    </location>
</feature>
<dbReference type="PANTHER" id="PTHR23513:SF9">
    <property type="entry name" value="ENTEROBACTIN EXPORTER ENTS"/>
    <property type="match status" value="1"/>
</dbReference>
<evidence type="ECO:0000256" key="6">
    <source>
        <dbReference type="ARBA" id="ARBA00023136"/>
    </source>
</evidence>
<sequence>MPGEESYTRRIAVFLGLRAFSTLGDQLLQFAVPLIVYEATGSVAMAGLAFLVEWLPRLTSLPLAGLLADRFGGRRLYMVADCLRAAACLLTVVSLAYWPGQTFGLTAALMGLCGFLYAQAFIALESTVPQLVPEKNLAKAQSVLQMINDGSGVLGPALGGALLIWIEPADLLWVSGAGFAVSAGGLVALSGLGMRSPVRAGAPRPGVLRDLRAGVQALVGKPVLLSLVGLAMVVNLMVGLALATGAALTVGHFREGDAAFAALQTSVGALSVAAFVLMPWLLGRVSVYRIGAGSFAVIILGGTLIGLAPSYPVYVLGYGLCIGLCGLFNVFIRVERLHWIAAEERGRAISLIVLLNQCTLPLAGLLVALTAEWLPVHALFLIVTLLGGIAYVLVFRPLGARAVTAT</sequence>
<keyword evidence="5 7" id="KW-1133">Transmembrane helix</keyword>
<evidence type="ECO:0000256" key="3">
    <source>
        <dbReference type="ARBA" id="ARBA00022475"/>
    </source>
</evidence>
<dbReference type="Pfam" id="PF07690">
    <property type="entry name" value="MFS_1"/>
    <property type="match status" value="1"/>
</dbReference>
<keyword evidence="3" id="KW-1003">Cell membrane</keyword>
<dbReference type="CDD" id="cd06173">
    <property type="entry name" value="MFS_MefA_like"/>
    <property type="match status" value="1"/>
</dbReference>
<dbReference type="RefSeq" id="WP_344951840.1">
    <property type="nucleotide sequence ID" value="NZ_BAAAZR010000049.1"/>
</dbReference>